<keyword evidence="6" id="KW-0347">Helicase</keyword>
<feature type="domain" description="Helicase ATP-binding" evidence="11">
    <location>
        <begin position="173"/>
        <end position="354"/>
    </location>
</feature>
<comment type="caution">
    <text evidence="13">The sequence shown here is derived from an EMBL/GenBank/DDBJ whole genome shotgun (WGS) entry which is preliminary data.</text>
</comment>
<evidence type="ECO:0000313" key="13">
    <source>
        <dbReference type="EMBL" id="KAH6891507.1"/>
    </source>
</evidence>
<dbReference type="Pfam" id="PF00271">
    <property type="entry name" value="Helicase_C"/>
    <property type="match status" value="1"/>
</dbReference>
<dbReference type="GO" id="GO:0004386">
    <property type="term" value="F:helicase activity"/>
    <property type="evidence" value="ECO:0007669"/>
    <property type="project" value="UniProtKB-KW"/>
</dbReference>
<dbReference type="SMART" id="SM00487">
    <property type="entry name" value="DEXDc"/>
    <property type="match status" value="1"/>
</dbReference>
<evidence type="ECO:0000259" key="10">
    <source>
        <dbReference type="PROSITE" id="PS50089"/>
    </source>
</evidence>
<dbReference type="InterPro" id="IPR017907">
    <property type="entry name" value="Znf_RING_CS"/>
</dbReference>
<dbReference type="Gene3D" id="3.30.40.10">
    <property type="entry name" value="Zinc/RING finger domain, C3HC4 (zinc finger)"/>
    <property type="match status" value="1"/>
</dbReference>
<dbReference type="InterPro" id="IPR013083">
    <property type="entry name" value="Znf_RING/FYVE/PHD"/>
</dbReference>
<feature type="domain" description="Helicase C-terminal" evidence="12">
    <location>
        <begin position="560"/>
        <end position="704"/>
    </location>
</feature>
<dbReference type="SUPFAM" id="SSF57850">
    <property type="entry name" value="RING/U-box"/>
    <property type="match status" value="1"/>
</dbReference>
<protein>
    <submittedName>
        <fullName evidence="13">SNF2 family N-terminal domain-containing protein</fullName>
    </submittedName>
</protein>
<keyword evidence="3" id="KW-0547">Nucleotide-binding</keyword>
<dbReference type="SMART" id="SM00490">
    <property type="entry name" value="HELICc"/>
    <property type="match status" value="1"/>
</dbReference>
<evidence type="ECO:0000256" key="8">
    <source>
        <dbReference type="ARBA" id="ARBA00022840"/>
    </source>
</evidence>
<evidence type="ECO:0000256" key="7">
    <source>
        <dbReference type="ARBA" id="ARBA00022833"/>
    </source>
</evidence>
<dbReference type="GO" id="GO:0005634">
    <property type="term" value="C:nucleus"/>
    <property type="evidence" value="ECO:0007669"/>
    <property type="project" value="TreeGrafter"/>
</dbReference>
<dbReference type="InterPro" id="IPR000330">
    <property type="entry name" value="SNF2_N"/>
</dbReference>
<gene>
    <name evidence="13" type="ORF">B0T10DRAFT_402801</name>
</gene>
<dbReference type="InterPro" id="IPR049730">
    <property type="entry name" value="SNF2/RAD54-like_C"/>
</dbReference>
<keyword evidence="7" id="KW-0862">Zinc</keyword>
<evidence type="ECO:0000256" key="5">
    <source>
        <dbReference type="ARBA" id="ARBA00022801"/>
    </source>
</evidence>
<dbReference type="PROSITE" id="PS51192">
    <property type="entry name" value="HELICASE_ATP_BIND_1"/>
    <property type="match status" value="1"/>
</dbReference>
<dbReference type="GO" id="GO:0006281">
    <property type="term" value="P:DNA repair"/>
    <property type="evidence" value="ECO:0007669"/>
    <property type="project" value="TreeGrafter"/>
</dbReference>
<dbReference type="InterPro" id="IPR014001">
    <property type="entry name" value="Helicase_ATP-bd"/>
</dbReference>
<accession>A0A9P9AR85</accession>
<dbReference type="InterPro" id="IPR038718">
    <property type="entry name" value="SNF2-like_sf"/>
</dbReference>
<keyword evidence="4 9" id="KW-0863">Zinc-finger</keyword>
<evidence type="ECO:0000256" key="3">
    <source>
        <dbReference type="ARBA" id="ARBA00022741"/>
    </source>
</evidence>
<name>A0A9P9AR85_9HYPO</name>
<dbReference type="GO" id="GO:0008270">
    <property type="term" value="F:zinc ion binding"/>
    <property type="evidence" value="ECO:0007669"/>
    <property type="project" value="UniProtKB-KW"/>
</dbReference>
<comment type="similarity">
    <text evidence="1">Belongs to the SNF2/RAD54 helicase family.</text>
</comment>
<sequence>MALLAGHKATLSASIKSNDKLEILVYSLRRDGDEIGDFLSDHDWFLQQPEAYDPSTAYRNPQWLCRPGTEFETSWQRNEMKATLPTGLGAAEKKKVAELLDSAVGPAVFKRAQVSDMLVTELKEYQIQGLSMMVEKETGALTGTEFPSLWVEASDSNSSTPRYYNTVIKKKVARPPKISRGGLLADEMGLGKTLTALALISGSLHPSSLGEPAVTYPTLIVSPLSTLTNWECQIETHFKPGSISFAVYHGSGRHQLAASLQNYNIILTTYDILRAECSKSPQGYYKTATQTGILHSIDWHRVILDEAHVIRNRSSKLFRAVQTLNARHRWCLTGTPINNSIEDLGSLVEFLRVHPFDNPAVFKNTFMNSSRAGSCWERLRTLVQCITLRRTKASVGGDLDIPPRHEVIQSVYLDEGERHIYDLIKRHFTIAVDAGESSMSTFSLILRLRQACNHGRDLLHETLQKWLDKASMFSSLPPLELRTCEVCDTMLDGADLSCEALECLHQVCRACLQRGGTTREKAKPICPLCNSFPFEVDEMSRTTTASPMGNGPALYRPSSKVKALLQNLKDFGSSQPSTEPPAKSVVFSTWTSMLDLIGRALSINGFNFQRLDGTKSLSQRRQALAVFRKDPSCTVLLASIGCAGVGIDLTAASRVHIVEPGWNPMLERQALDRVHRLGQTKEVISFRYVVAGTDSVEEVSTCIL</sequence>
<dbReference type="SUPFAM" id="SSF52540">
    <property type="entry name" value="P-loop containing nucleoside triphosphate hydrolases"/>
    <property type="match status" value="2"/>
</dbReference>
<evidence type="ECO:0000256" key="1">
    <source>
        <dbReference type="ARBA" id="ARBA00007025"/>
    </source>
</evidence>
<evidence type="ECO:0000256" key="6">
    <source>
        <dbReference type="ARBA" id="ARBA00022806"/>
    </source>
</evidence>
<dbReference type="GO" id="GO:0008094">
    <property type="term" value="F:ATP-dependent activity, acting on DNA"/>
    <property type="evidence" value="ECO:0007669"/>
    <property type="project" value="TreeGrafter"/>
</dbReference>
<dbReference type="PANTHER" id="PTHR45626">
    <property type="entry name" value="TRANSCRIPTION TERMINATION FACTOR 2-RELATED"/>
    <property type="match status" value="1"/>
</dbReference>
<dbReference type="OrthoDB" id="448448at2759"/>
<dbReference type="PROSITE" id="PS51194">
    <property type="entry name" value="HELICASE_CTER"/>
    <property type="match status" value="1"/>
</dbReference>
<keyword evidence="14" id="KW-1185">Reference proteome</keyword>
<dbReference type="AlphaFoldDB" id="A0A9P9AR85"/>
<dbReference type="CDD" id="cd18008">
    <property type="entry name" value="DEXDc_SHPRH-like"/>
    <property type="match status" value="1"/>
</dbReference>
<evidence type="ECO:0000259" key="11">
    <source>
        <dbReference type="PROSITE" id="PS51192"/>
    </source>
</evidence>
<dbReference type="InterPro" id="IPR027417">
    <property type="entry name" value="P-loop_NTPase"/>
</dbReference>
<evidence type="ECO:0000256" key="4">
    <source>
        <dbReference type="ARBA" id="ARBA00022771"/>
    </source>
</evidence>
<dbReference type="Gene3D" id="3.40.50.300">
    <property type="entry name" value="P-loop containing nucleotide triphosphate hydrolases"/>
    <property type="match status" value="1"/>
</dbReference>
<evidence type="ECO:0000256" key="2">
    <source>
        <dbReference type="ARBA" id="ARBA00022723"/>
    </source>
</evidence>
<dbReference type="PANTHER" id="PTHR45626:SF17">
    <property type="entry name" value="HELICASE-LIKE TRANSCRIPTION FACTOR"/>
    <property type="match status" value="1"/>
</dbReference>
<feature type="domain" description="RING-type" evidence="10">
    <location>
        <begin position="484"/>
        <end position="530"/>
    </location>
</feature>
<dbReference type="PROSITE" id="PS50089">
    <property type="entry name" value="ZF_RING_2"/>
    <property type="match status" value="1"/>
</dbReference>
<dbReference type="Pfam" id="PF00176">
    <property type="entry name" value="SNF2-rel_dom"/>
    <property type="match status" value="1"/>
</dbReference>
<dbReference type="EMBL" id="JAGPYM010000008">
    <property type="protein sequence ID" value="KAH6891507.1"/>
    <property type="molecule type" value="Genomic_DNA"/>
</dbReference>
<dbReference type="Gene3D" id="3.40.50.10810">
    <property type="entry name" value="Tandem AAA-ATPase domain"/>
    <property type="match status" value="1"/>
</dbReference>
<dbReference type="CDD" id="cd18793">
    <property type="entry name" value="SF2_C_SNF"/>
    <property type="match status" value="1"/>
</dbReference>
<proteinExistence type="inferred from homology"/>
<keyword evidence="2" id="KW-0479">Metal-binding</keyword>
<reference evidence="13 14" key="1">
    <citation type="journal article" date="2021" name="Nat. Commun.">
        <title>Genetic determinants of endophytism in the Arabidopsis root mycobiome.</title>
        <authorList>
            <person name="Mesny F."/>
            <person name="Miyauchi S."/>
            <person name="Thiergart T."/>
            <person name="Pickel B."/>
            <person name="Atanasova L."/>
            <person name="Karlsson M."/>
            <person name="Huettel B."/>
            <person name="Barry K.W."/>
            <person name="Haridas S."/>
            <person name="Chen C."/>
            <person name="Bauer D."/>
            <person name="Andreopoulos W."/>
            <person name="Pangilinan J."/>
            <person name="LaButti K."/>
            <person name="Riley R."/>
            <person name="Lipzen A."/>
            <person name="Clum A."/>
            <person name="Drula E."/>
            <person name="Henrissat B."/>
            <person name="Kohler A."/>
            <person name="Grigoriev I.V."/>
            <person name="Martin F.M."/>
            <person name="Hacquard S."/>
        </authorList>
    </citation>
    <scope>NUCLEOTIDE SEQUENCE [LARGE SCALE GENOMIC DNA]</scope>
    <source>
        <strain evidence="13 14">MPI-CAGE-CH-0241</strain>
    </source>
</reference>
<dbReference type="GO" id="GO:0016787">
    <property type="term" value="F:hydrolase activity"/>
    <property type="evidence" value="ECO:0007669"/>
    <property type="project" value="UniProtKB-KW"/>
</dbReference>
<evidence type="ECO:0000259" key="12">
    <source>
        <dbReference type="PROSITE" id="PS51194"/>
    </source>
</evidence>
<evidence type="ECO:0000256" key="9">
    <source>
        <dbReference type="PROSITE-ProRule" id="PRU00175"/>
    </source>
</evidence>
<keyword evidence="5" id="KW-0378">Hydrolase</keyword>
<dbReference type="InterPro" id="IPR001841">
    <property type="entry name" value="Znf_RING"/>
</dbReference>
<keyword evidence="8" id="KW-0067">ATP-binding</keyword>
<dbReference type="GO" id="GO:0005524">
    <property type="term" value="F:ATP binding"/>
    <property type="evidence" value="ECO:0007669"/>
    <property type="project" value="UniProtKB-KW"/>
</dbReference>
<dbReference type="PROSITE" id="PS00518">
    <property type="entry name" value="ZF_RING_1"/>
    <property type="match status" value="1"/>
</dbReference>
<evidence type="ECO:0000313" key="14">
    <source>
        <dbReference type="Proteomes" id="UP000777438"/>
    </source>
</evidence>
<dbReference type="SMART" id="SM00184">
    <property type="entry name" value="RING"/>
    <property type="match status" value="1"/>
</dbReference>
<dbReference type="InterPro" id="IPR050628">
    <property type="entry name" value="SNF2_RAD54_helicase_TF"/>
</dbReference>
<dbReference type="InterPro" id="IPR001650">
    <property type="entry name" value="Helicase_C-like"/>
</dbReference>
<dbReference type="Proteomes" id="UP000777438">
    <property type="component" value="Unassembled WGS sequence"/>
</dbReference>
<organism evidence="13 14">
    <name type="scientific">Thelonectria olida</name>
    <dbReference type="NCBI Taxonomy" id="1576542"/>
    <lineage>
        <taxon>Eukaryota</taxon>
        <taxon>Fungi</taxon>
        <taxon>Dikarya</taxon>
        <taxon>Ascomycota</taxon>
        <taxon>Pezizomycotina</taxon>
        <taxon>Sordariomycetes</taxon>
        <taxon>Hypocreomycetidae</taxon>
        <taxon>Hypocreales</taxon>
        <taxon>Nectriaceae</taxon>
        <taxon>Thelonectria</taxon>
    </lineage>
</organism>